<dbReference type="OrthoDB" id="10560190at2759"/>
<dbReference type="GeneID" id="54467535"/>
<reference evidence="4" key="3">
    <citation type="submission" date="2025-04" db="UniProtKB">
        <authorList>
            <consortium name="RefSeq"/>
        </authorList>
    </citation>
    <scope>IDENTIFICATION</scope>
    <source>
        <strain evidence="4">CBS 304.34</strain>
    </source>
</reference>
<dbReference type="Proteomes" id="UP000504636">
    <property type="component" value="Unplaced"/>
</dbReference>
<organism evidence="2">
    <name type="scientific">Mytilinidion resinicola</name>
    <dbReference type="NCBI Taxonomy" id="574789"/>
    <lineage>
        <taxon>Eukaryota</taxon>
        <taxon>Fungi</taxon>
        <taxon>Dikarya</taxon>
        <taxon>Ascomycota</taxon>
        <taxon>Pezizomycotina</taxon>
        <taxon>Dothideomycetes</taxon>
        <taxon>Pleosporomycetidae</taxon>
        <taxon>Mytilinidiales</taxon>
        <taxon>Mytilinidiaceae</taxon>
        <taxon>Mytilinidion</taxon>
    </lineage>
</organism>
<reference evidence="2 4" key="1">
    <citation type="journal article" date="2020" name="Stud. Mycol.">
        <title>101 Dothideomycetes genomes: a test case for predicting lifestyles and emergence of pathogens.</title>
        <authorList>
            <person name="Haridas S."/>
            <person name="Albert R."/>
            <person name="Binder M."/>
            <person name="Bloem J."/>
            <person name="Labutti K."/>
            <person name="Salamov A."/>
            <person name="Andreopoulos B."/>
            <person name="Baker S."/>
            <person name="Barry K."/>
            <person name="Bills G."/>
            <person name="Bluhm B."/>
            <person name="Cannon C."/>
            <person name="Castanera R."/>
            <person name="Culley D."/>
            <person name="Daum C."/>
            <person name="Ezra D."/>
            <person name="Gonzalez J."/>
            <person name="Henrissat B."/>
            <person name="Kuo A."/>
            <person name="Liang C."/>
            <person name="Lipzen A."/>
            <person name="Lutzoni F."/>
            <person name="Magnuson J."/>
            <person name="Mondo S."/>
            <person name="Nolan M."/>
            <person name="Ohm R."/>
            <person name="Pangilinan J."/>
            <person name="Park H.-J."/>
            <person name="Ramirez L."/>
            <person name="Alfaro M."/>
            <person name="Sun H."/>
            <person name="Tritt A."/>
            <person name="Yoshinaga Y."/>
            <person name="Zwiers L.-H."/>
            <person name="Turgeon B."/>
            <person name="Goodwin S."/>
            <person name="Spatafora J."/>
            <person name="Crous P."/>
            <person name="Grigoriev I."/>
        </authorList>
    </citation>
    <scope>NUCLEOTIDE SEQUENCE</scope>
    <source>
        <strain evidence="2 4">CBS 304.34</strain>
    </source>
</reference>
<accession>A0A6A6YCK5</accession>
<name>A0A6A6YCK5_9PEZI</name>
<gene>
    <name evidence="2 4" type="ORF">BDZ99DRAFT_538518</name>
</gene>
<keyword evidence="3" id="KW-1185">Reference proteome</keyword>
<evidence type="ECO:0000313" key="4">
    <source>
        <dbReference type="RefSeq" id="XP_033573272.1"/>
    </source>
</evidence>
<feature type="region of interest" description="Disordered" evidence="1">
    <location>
        <begin position="122"/>
        <end position="167"/>
    </location>
</feature>
<proteinExistence type="predicted"/>
<sequence length="167" mass="17841">MVWKAAGIPSDSSARGISSFCGGGYFFAGNADDDCGGGGVQQYVLGDNWVVKCGTLMPRAGAMSATGFSTSPMTPSTLLVHPSVLHFSAKYLPYPPKANPPRLLALLSAAYTPFYHLPRQPTSPLPSYNGEIPLPTDSRYTDERLDDNVNPEDDSDMPLPAVPQPYS</sequence>
<reference evidence="4" key="2">
    <citation type="submission" date="2020-04" db="EMBL/GenBank/DDBJ databases">
        <authorList>
            <consortium name="NCBI Genome Project"/>
        </authorList>
    </citation>
    <scope>NUCLEOTIDE SEQUENCE</scope>
    <source>
        <strain evidence="4">CBS 304.34</strain>
    </source>
</reference>
<dbReference type="AlphaFoldDB" id="A0A6A6YCK5"/>
<evidence type="ECO:0000313" key="3">
    <source>
        <dbReference type="Proteomes" id="UP000504636"/>
    </source>
</evidence>
<evidence type="ECO:0000256" key="1">
    <source>
        <dbReference type="SAM" id="MobiDB-lite"/>
    </source>
</evidence>
<dbReference type="EMBL" id="MU003707">
    <property type="protein sequence ID" value="KAF2806308.1"/>
    <property type="molecule type" value="Genomic_DNA"/>
</dbReference>
<evidence type="ECO:0000313" key="2">
    <source>
        <dbReference type="EMBL" id="KAF2806308.1"/>
    </source>
</evidence>
<dbReference type="RefSeq" id="XP_033573272.1">
    <property type="nucleotide sequence ID" value="XM_033726642.1"/>
</dbReference>
<protein>
    <submittedName>
        <fullName evidence="2 4">Uncharacterized protein</fullName>
    </submittedName>
</protein>